<sequence>MLVSSRNSFKYFLLPSPQLVHPDSFRHGQEMKRREAVASRLVKIVYLSTSEMPADLLTKGLSSAKHNNFVKKLGYLVNMPNPKEHENYDDWAFATSNYLLLEGIDLENIPDAAVINETETKKAKAKLVMTIDLSLYAHIKSETTMIGTAQKLKGTGFEIADEGIGSLLLAGLPDKFTPMIMAIEYSGIKTKNLTS</sequence>
<organism evidence="1 2">
    <name type="scientific">Eumeta variegata</name>
    <name type="common">Bagworm moth</name>
    <name type="synonym">Eumeta japonica</name>
    <dbReference type="NCBI Taxonomy" id="151549"/>
    <lineage>
        <taxon>Eukaryota</taxon>
        <taxon>Metazoa</taxon>
        <taxon>Ecdysozoa</taxon>
        <taxon>Arthropoda</taxon>
        <taxon>Hexapoda</taxon>
        <taxon>Insecta</taxon>
        <taxon>Pterygota</taxon>
        <taxon>Neoptera</taxon>
        <taxon>Endopterygota</taxon>
        <taxon>Lepidoptera</taxon>
        <taxon>Glossata</taxon>
        <taxon>Ditrysia</taxon>
        <taxon>Tineoidea</taxon>
        <taxon>Psychidae</taxon>
        <taxon>Oiketicinae</taxon>
        <taxon>Eumeta</taxon>
    </lineage>
</organism>
<dbReference type="OrthoDB" id="7920740at2759"/>
<comment type="caution">
    <text evidence="1">The sequence shown here is derived from an EMBL/GenBank/DDBJ whole genome shotgun (WGS) entry which is preliminary data.</text>
</comment>
<accession>A0A4C1ZRJ0</accession>
<protein>
    <submittedName>
        <fullName evidence="1">Uncharacterized protein</fullName>
    </submittedName>
</protein>
<gene>
    <name evidence="1" type="ORF">EVAR_42865_1</name>
</gene>
<dbReference type="Proteomes" id="UP000299102">
    <property type="component" value="Unassembled WGS sequence"/>
</dbReference>
<proteinExistence type="predicted"/>
<dbReference type="AlphaFoldDB" id="A0A4C1ZRJ0"/>
<name>A0A4C1ZRJ0_EUMVA</name>
<evidence type="ECO:0000313" key="1">
    <source>
        <dbReference type="EMBL" id="GBP89744.1"/>
    </source>
</evidence>
<dbReference type="EMBL" id="BGZK01002025">
    <property type="protein sequence ID" value="GBP89744.1"/>
    <property type="molecule type" value="Genomic_DNA"/>
</dbReference>
<keyword evidence="2" id="KW-1185">Reference proteome</keyword>
<evidence type="ECO:0000313" key="2">
    <source>
        <dbReference type="Proteomes" id="UP000299102"/>
    </source>
</evidence>
<reference evidence="1 2" key="1">
    <citation type="journal article" date="2019" name="Commun. Biol.">
        <title>The bagworm genome reveals a unique fibroin gene that provides high tensile strength.</title>
        <authorList>
            <person name="Kono N."/>
            <person name="Nakamura H."/>
            <person name="Ohtoshi R."/>
            <person name="Tomita M."/>
            <person name="Numata K."/>
            <person name="Arakawa K."/>
        </authorList>
    </citation>
    <scope>NUCLEOTIDE SEQUENCE [LARGE SCALE GENOMIC DNA]</scope>
</reference>